<dbReference type="GO" id="GO:0005783">
    <property type="term" value="C:endoplasmic reticulum"/>
    <property type="evidence" value="ECO:0007669"/>
    <property type="project" value="TreeGrafter"/>
</dbReference>
<organism evidence="4 5">
    <name type="scientific">Rhynchospora pubera</name>
    <dbReference type="NCBI Taxonomy" id="906938"/>
    <lineage>
        <taxon>Eukaryota</taxon>
        <taxon>Viridiplantae</taxon>
        <taxon>Streptophyta</taxon>
        <taxon>Embryophyta</taxon>
        <taxon>Tracheophyta</taxon>
        <taxon>Spermatophyta</taxon>
        <taxon>Magnoliopsida</taxon>
        <taxon>Liliopsida</taxon>
        <taxon>Poales</taxon>
        <taxon>Cyperaceae</taxon>
        <taxon>Cyperoideae</taxon>
        <taxon>Rhynchosporeae</taxon>
        <taxon>Rhynchospora</taxon>
    </lineage>
</organism>
<proteinExistence type="predicted"/>
<evidence type="ECO:0000313" key="4">
    <source>
        <dbReference type="EMBL" id="KAJ4749504.1"/>
    </source>
</evidence>
<dbReference type="Gene3D" id="2.130.10.10">
    <property type="entry name" value="YVTN repeat-like/Quinoprotein amine dehydrogenase"/>
    <property type="match status" value="1"/>
</dbReference>
<accession>A0AAV8C247</accession>
<evidence type="ECO:0000256" key="1">
    <source>
        <dbReference type="SAM" id="MobiDB-lite"/>
    </source>
</evidence>
<feature type="region of interest" description="Disordered" evidence="1">
    <location>
        <begin position="388"/>
        <end position="431"/>
    </location>
</feature>
<dbReference type="InterPro" id="IPR015943">
    <property type="entry name" value="WD40/YVTN_repeat-like_dom_sf"/>
</dbReference>
<protein>
    <submittedName>
        <fullName evidence="4">Sodium/potassium/calcium exchanger Nckx30C</fullName>
    </submittedName>
</protein>
<reference evidence="4" key="1">
    <citation type="submission" date="2022-08" db="EMBL/GenBank/DDBJ databases">
        <authorList>
            <person name="Marques A."/>
        </authorList>
    </citation>
    <scope>NUCLEOTIDE SEQUENCE</scope>
    <source>
        <strain evidence="4">RhyPub2mFocal</strain>
        <tissue evidence="4">Leaves</tissue>
    </source>
</reference>
<dbReference type="PANTHER" id="PTHR31460:SF3">
    <property type="entry name" value="MESOCENTIN"/>
    <property type="match status" value="1"/>
</dbReference>
<dbReference type="EMBL" id="JAMFTS010000005">
    <property type="protein sequence ID" value="KAJ4749504.1"/>
    <property type="molecule type" value="Genomic_DNA"/>
</dbReference>
<evidence type="ECO:0000313" key="5">
    <source>
        <dbReference type="Proteomes" id="UP001140206"/>
    </source>
</evidence>
<keyword evidence="2" id="KW-1133">Transmembrane helix</keyword>
<feature type="signal peptide" evidence="3">
    <location>
        <begin position="1"/>
        <end position="20"/>
    </location>
</feature>
<keyword evidence="3" id="KW-0732">Signal</keyword>
<evidence type="ECO:0000256" key="2">
    <source>
        <dbReference type="SAM" id="Phobius"/>
    </source>
</evidence>
<dbReference type="AlphaFoldDB" id="A0AAV8C247"/>
<dbReference type="InterPro" id="IPR053224">
    <property type="entry name" value="Sensory_adhesion_molecule"/>
</dbReference>
<name>A0AAV8C247_9POAL</name>
<dbReference type="PANTHER" id="PTHR31460">
    <property type="match status" value="1"/>
</dbReference>
<dbReference type="Proteomes" id="UP001140206">
    <property type="component" value="Chromosome 5"/>
</dbReference>
<feature type="transmembrane region" description="Helical" evidence="2">
    <location>
        <begin position="302"/>
        <end position="320"/>
    </location>
</feature>
<feature type="chain" id="PRO_5043361607" evidence="3">
    <location>
        <begin position="21"/>
        <end position="431"/>
    </location>
</feature>
<keyword evidence="2" id="KW-0812">Transmembrane</keyword>
<evidence type="ECO:0000256" key="3">
    <source>
        <dbReference type="SAM" id="SignalP"/>
    </source>
</evidence>
<dbReference type="SUPFAM" id="SSF101898">
    <property type="entry name" value="NHL repeat"/>
    <property type="match status" value="1"/>
</dbReference>
<keyword evidence="2" id="KW-0472">Membrane</keyword>
<gene>
    <name evidence="4" type="ORF">LUZ62_083909</name>
</gene>
<sequence length="431" mass="47037">MLPIFFFFVIFLQSPTTSFAVHNITISPSTPLRLSSLAWDPIRKHFIVGSSDGPTVYTVSDAGMVKRILSNTSSEFVSSLAVDHVRHRLIVAFSNSSSVAAYDIKSYHKVCELPLPQLNGSTGGVAVDMENGEVLVTSSRSGIVLKVLLDGDGSIISEYKINDDHGLGSIVYVNGESPYFLVIQNETGKIFEVRSKDGIVNKILSSRKLKMLALSGNAMALQSGQAVLVAGIRSLFSLEKDVHYVGVEDGKKYDMTVMQPYISIENGDQLVAVATREGKKSYALVKSPVGYRIEEVEWSLTWHTYLLAVLCPFFVVVLIAKINETMKQAAQLKELEREAEPQSEALQGDNISSNIPEFIEIMDGNTKYGNANSDDSTDITIKEISGNAKYGNANSDDSTDNTIKEISGNAKYGNANSDDSTDNTIKEMSVE</sequence>
<comment type="caution">
    <text evidence="4">The sequence shown here is derived from an EMBL/GenBank/DDBJ whole genome shotgun (WGS) entry which is preliminary data.</text>
</comment>
<keyword evidence="5" id="KW-1185">Reference proteome</keyword>